<dbReference type="PIRSF" id="PIRSF000724">
    <property type="entry name" value="Pgk"/>
    <property type="match status" value="1"/>
</dbReference>
<evidence type="ECO:0000256" key="6">
    <source>
        <dbReference type="ARBA" id="ARBA00022840"/>
    </source>
</evidence>
<dbReference type="GO" id="GO:0005829">
    <property type="term" value="C:cytosol"/>
    <property type="evidence" value="ECO:0007669"/>
    <property type="project" value="TreeGrafter"/>
</dbReference>
<dbReference type="AlphaFoldDB" id="T1AA68"/>
<dbReference type="PROSITE" id="PS00111">
    <property type="entry name" value="PGLYCERATE_KINASE"/>
    <property type="match status" value="1"/>
</dbReference>
<dbReference type="InterPro" id="IPR015824">
    <property type="entry name" value="Phosphoglycerate_kinase_N"/>
</dbReference>
<evidence type="ECO:0000256" key="4">
    <source>
        <dbReference type="ARBA" id="ARBA00022741"/>
    </source>
</evidence>
<evidence type="ECO:0000256" key="3">
    <source>
        <dbReference type="ARBA" id="ARBA00022679"/>
    </source>
</evidence>
<dbReference type="InterPro" id="IPR036043">
    <property type="entry name" value="Phosphoglycerate_kinase_sf"/>
</dbReference>
<protein>
    <recommendedName>
        <fullName evidence="2">phosphoglycerate kinase</fullName>
        <ecNumber evidence="2">2.7.2.3</ecNumber>
    </recommendedName>
</protein>
<dbReference type="EC" id="2.7.2.3" evidence="2"/>
<dbReference type="GO" id="GO:0043531">
    <property type="term" value="F:ADP binding"/>
    <property type="evidence" value="ECO:0007669"/>
    <property type="project" value="TreeGrafter"/>
</dbReference>
<evidence type="ECO:0000256" key="2">
    <source>
        <dbReference type="ARBA" id="ARBA00013061"/>
    </source>
</evidence>
<dbReference type="SUPFAM" id="SSF53748">
    <property type="entry name" value="Phosphoglycerate kinase"/>
    <property type="match status" value="1"/>
</dbReference>
<evidence type="ECO:0000256" key="5">
    <source>
        <dbReference type="ARBA" id="ARBA00022777"/>
    </source>
</evidence>
<comment type="caution">
    <text evidence="7">The sequence shown here is derived from an EMBL/GenBank/DDBJ whole genome shotgun (WGS) entry which is preliminary data.</text>
</comment>
<keyword evidence="4" id="KW-0547">Nucleotide-binding</keyword>
<reference evidence="7" key="2">
    <citation type="journal article" date="2014" name="ISME J.">
        <title>Microbial stratification in low pH oxic and suboxic macroscopic growths along an acid mine drainage.</title>
        <authorList>
            <person name="Mendez-Garcia C."/>
            <person name="Mesa V."/>
            <person name="Sprenger R.R."/>
            <person name="Richter M."/>
            <person name="Diez M.S."/>
            <person name="Solano J."/>
            <person name="Bargiela R."/>
            <person name="Golyshina O.V."/>
            <person name="Manteca A."/>
            <person name="Ramos J.L."/>
            <person name="Gallego J.R."/>
            <person name="Llorente I."/>
            <person name="Martins Dos Santos V.A."/>
            <person name="Jensen O.N."/>
            <person name="Pelaez A.I."/>
            <person name="Sanchez J."/>
            <person name="Ferrer M."/>
        </authorList>
    </citation>
    <scope>NUCLEOTIDE SEQUENCE</scope>
</reference>
<dbReference type="Pfam" id="PF00162">
    <property type="entry name" value="PGK"/>
    <property type="match status" value="1"/>
</dbReference>
<dbReference type="InterPro" id="IPR001576">
    <property type="entry name" value="Phosphoglycerate_kinase"/>
</dbReference>
<organism evidence="7">
    <name type="scientific">mine drainage metagenome</name>
    <dbReference type="NCBI Taxonomy" id="410659"/>
    <lineage>
        <taxon>unclassified sequences</taxon>
        <taxon>metagenomes</taxon>
        <taxon>ecological metagenomes</taxon>
    </lineage>
</organism>
<dbReference type="GO" id="GO:0006096">
    <property type="term" value="P:glycolytic process"/>
    <property type="evidence" value="ECO:0007669"/>
    <property type="project" value="InterPro"/>
</dbReference>
<dbReference type="GO" id="GO:0006094">
    <property type="term" value="P:gluconeogenesis"/>
    <property type="evidence" value="ECO:0007669"/>
    <property type="project" value="TreeGrafter"/>
</dbReference>
<evidence type="ECO:0000256" key="1">
    <source>
        <dbReference type="ARBA" id="ARBA00000642"/>
    </source>
</evidence>
<comment type="catalytic activity">
    <reaction evidence="1">
        <text>(2R)-3-phosphoglycerate + ATP = (2R)-3-phospho-glyceroyl phosphate + ADP</text>
        <dbReference type="Rhea" id="RHEA:14801"/>
        <dbReference type="ChEBI" id="CHEBI:30616"/>
        <dbReference type="ChEBI" id="CHEBI:57604"/>
        <dbReference type="ChEBI" id="CHEBI:58272"/>
        <dbReference type="ChEBI" id="CHEBI:456216"/>
        <dbReference type="EC" id="2.7.2.3"/>
    </reaction>
</comment>
<dbReference type="GO" id="GO:0005524">
    <property type="term" value="F:ATP binding"/>
    <property type="evidence" value="ECO:0007669"/>
    <property type="project" value="UniProtKB-KW"/>
</dbReference>
<dbReference type="PANTHER" id="PTHR11406:SF23">
    <property type="entry name" value="PHOSPHOGLYCERATE KINASE 1, CHLOROPLASTIC-RELATED"/>
    <property type="match status" value="1"/>
</dbReference>
<accession>T1AA68</accession>
<dbReference type="EMBL" id="AUZY01005722">
    <property type="protein sequence ID" value="EQD57571.1"/>
    <property type="molecule type" value="Genomic_DNA"/>
</dbReference>
<reference evidence="7" key="1">
    <citation type="submission" date="2013-08" db="EMBL/GenBank/DDBJ databases">
        <authorList>
            <person name="Mendez C."/>
            <person name="Richter M."/>
            <person name="Ferrer M."/>
            <person name="Sanchez J."/>
        </authorList>
    </citation>
    <scope>NUCLEOTIDE SEQUENCE</scope>
</reference>
<dbReference type="PRINTS" id="PR00477">
    <property type="entry name" value="PHGLYCKINASE"/>
</dbReference>
<keyword evidence="3 7" id="KW-0808">Transferase</keyword>
<dbReference type="Gene3D" id="3.40.50.1260">
    <property type="entry name" value="Phosphoglycerate kinase, N-terminal domain"/>
    <property type="match status" value="2"/>
</dbReference>
<dbReference type="FunFam" id="3.40.50.1260:FF:000001">
    <property type="entry name" value="Phosphoglycerate kinase"/>
    <property type="match status" value="1"/>
</dbReference>
<keyword evidence="5 7" id="KW-0418">Kinase</keyword>
<sequence>MAEDMLKMTDCPLENQRVLLREDLNVPVEQGRITNAERLKAALPTIRAALAGQARLMLLSHLGRPQPGHPDPALSLAPVAAWLAQELGRPVPLGPWTDPVGRESPPPPGAIVLFENVRFLRGEREDDPVLAERLASLCDLFVMDAFATAHRAEASTHGVILKAPKACAGPLLIQEVEALTRALTAPERPLVAVVGGAKVSTKIELLNALLTQVDGLILGGGILNTLLLAQGFPVGQSLCEPDALDTARSFLAAARASQVEIPAPVDLVVGHLPIATSEADIRTLDKVAADEMILDIGPLTAAHYEALLRSAKTILWNGPLGVFECDQFAQGTRRVAEAITRSGAFTIVGGGDSLAALDKFQLADRISYRSTAGGAFLEFVEGRTLPALEALAERARDS</sequence>
<proteinExistence type="inferred from homology"/>
<keyword evidence="6" id="KW-0067">ATP-binding</keyword>
<dbReference type="PANTHER" id="PTHR11406">
    <property type="entry name" value="PHOSPHOGLYCERATE KINASE"/>
    <property type="match status" value="1"/>
</dbReference>
<evidence type="ECO:0000313" key="7">
    <source>
        <dbReference type="EMBL" id="EQD57571.1"/>
    </source>
</evidence>
<name>T1AA68_9ZZZZ</name>
<gene>
    <name evidence="7" type="ORF">B1B_08723</name>
</gene>
<dbReference type="HAMAP" id="MF_00145">
    <property type="entry name" value="Phosphoglyc_kinase"/>
    <property type="match status" value="1"/>
</dbReference>
<dbReference type="InterPro" id="IPR015911">
    <property type="entry name" value="Phosphoglycerate_kinase_CS"/>
</dbReference>
<dbReference type="GO" id="GO:0004618">
    <property type="term" value="F:phosphoglycerate kinase activity"/>
    <property type="evidence" value="ECO:0007669"/>
    <property type="project" value="UniProtKB-EC"/>
</dbReference>